<evidence type="ECO:0000313" key="7">
    <source>
        <dbReference type="Proteomes" id="UP000248148"/>
    </source>
</evidence>
<dbReference type="AlphaFoldDB" id="A0A318TBF6"/>
<keyword evidence="1" id="KW-0805">Transcription regulation</keyword>
<dbReference type="InterPro" id="IPR039536">
    <property type="entry name" value="TetR_C_Proteobacteria"/>
</dbReference>
<evidence type="ECO:0000313" key="6">
    <source>
        <dbReference type="EMBL" id="PYF01926.1"/>
    </source>
</evidence>
<dbReference type="PRINTS" id="PR00455">
    <property type="entry name" value="HTHTETR"/>
</dbReference>
<keyword evidence="2 4" id="KW-0238">DNA-binding</keyword>
<accession>A0A318TBF6</accession>
<dbReference type="GO" id="GO:0003700">
    <property type="term" value="F:DNA-binding transcription factor activity"/>
    <property type="evidence" value="ECO:0007669"/>
    <property type="project" value="TreeGrafter"/>
</dbReference>
<proteinExistence type="predicted"/>
<keyword evidence="3" id="KW-0804">Transcription</keyword>
<dbReference type="PROSITE" id="PS01081">
    <property type="entry name" value="HTH_TETR_1"/>
    <property type="match status" value="1"/>
</dbReference>
<dbReference type="InterPro" id="IPR023772">
    <property type="entry name" value="DNA-bd_HTH_TetR-type_CS"/>
</dbReference>
<dbReference type="SUPFAM" id="SSF48498">
    <property type="entry name" value="Tetracyclin repressor-like, C-terminal domain"/>
    <property type="match status" value="1"/>
</dbReference>
<sequence>MARPNKCDATELSGENRKYRQILEAARTLFVELGFDATSMDMIARQAGVSKATLYVHFASKDDLLVTLVDEECRRLGPQALWQPQDGPLDLEQALSAIAESYTAFFLDDRGLGMHRLIMTTAPRFPKLAEVFLAAGPRRCEQEVEGFLKLAVARGALVIPNIALAATQFLSLVQGRMHLRWELSLNPPTRAEYQALIEGGIRVFVAAYRPTEAPPGRPVDLAAV</sequence>
<dbReference type="InterPro" id="IPR001647">
    <property type="entry name" value="HTH_TetR"/>
</dbReference>
<organism evidence="6 7">
    <name type="scientific">Rhodopseudomonas faecalis</name>
    <dbReference type="NCBI Taxonomy" id="99655"/>
    <lineage>
        <taxon>Bacteria</taxon>
        <taxon>Pseudomonadati</taxon>
        <taxon>Pseudomonadota</taxon>
        <taxon>Alphaproteobacteria</taxon>
        <taxon>Hyphomicrobiales</taxon>
        <taxon>Nitrobacteraceae</taxon>
        <taxon>Rhodopseudomonas</taxon>
    </lineage>
</organism>
<dbReference type="InterPro" id="IPR009057">
    <property type="entry name" value="Homeodomain-like_sf"/>
</dbReference>
<evidence type="ECO:0000259" key="5">
    <source>
        <dbReference type="PROSITE" id="PS50977"/>
    </source>
</evidence>
<dbReference type="Pfam" id="PF00440">
    <property type="entry name" value="TetR_N"/>
    <property type="match status" value="1"/>
</dbReference>
<reference evidence="6 7" key="1">
    <citation type="submission" date="2018-06" db="EMBL/GenBank/DDBJ databases">
        <title>Genomic Encyclopedia of Archaeal and Bacterial Type Strains, Phase II (KMG-II): from individual species to whole genera.</title>
        <authorList>
            <person name="Goeker M."/>
        </authorList>
    </citation>
    <scope>NUCLEOTIDE SEQUENCE [LARGE SCALE GENOMIC DNA]</scope>
    <source>
        <strain evidence="6 7">JCM 11668</strain>
    </source>
</reference>
<dbReference type="SUPFAM" id="SSF46689">
    <property type="entry name" value="Homeodomain-like"/>
    <property type="match status" value="1"/>
</dbReference>
<dbReference type="InterPro" id="IPR050109">
    <property type="entry name" value="HTH-type_TetR-like_transc_reg"/>
</dbReference>
<dbReference type="GO" id="GO:0000976">
    <property type="term" value="F:transcription cis-regulatory region binding"/>
    <property type="evidence" value="ECO:0007669"/>
    <property type="project" value="TreeGrafter"/>
</dbReference>
<dbReference type="Gene3D" id="1.10.10.60">
    <property type="entry name" value="Homeodomain-like"/>
    <property type="match status" value="1"/>
</dbReference>
<dbReference type="Gene3D" id="1.10.357.10">
    <property type="entry name" value="Tetracycline Repressor, domain 2"/>
    <property type="match status" value="1"/>
</dbReference>
<comment type="caution">
    <text evidence="6">The sequence shown here is derived from an EMBL/GenBank/DDBJ whole genome shotgun (WGS) entry which is preliminary data.</text>
</comment>
<evidence type="ECO:0000256" key="4">
    <source>
        <dbReference type="PROSITE-ProRule" id="PRU00335"/>
    </source>
</evidence>
<dbReference type="Proteomes" id="UP000248148">
    <property type="component" value="Unassembled WGS sequence"/>
</dbReference>
<dbReference type="RefSeq" id="WP_110781461.1">
    <property type="nucleotide sequence ID" value="NZ_QJTI01000016.1"/>
</dbReference>
<dbReference type="PANTHER" id="PTHR30055">
    <property type="entry name" value="HTH-TYPE TRANSCRIPTIONAL REGULATOR RUTR"/>
    <property type="match status" value="1"/>
</dbReference>
<evidence type="ECO:0000256" key="3">
    <source>
        <dbReference type="ARBA" id="ARBA00023163"/>
    </source>
</evidence>
<dbReference type="Pfam" id="PF14246">
    <property type="entry name" value="TetR_C_7"/>
    <property type="match status" value="1"/>
</dbReference>
<gene>
    <name evidence="6" type="ORF">BJ122_11658</name>
</gene>
<dbReference type="EMBL" id="QJTI01000016">
    <property type="protein sequence ID" value="PYF01926.1"/>
    <property type="molecule type" value="Genomic_DNA"/>
</dbReference>
<dbReference type="InterPro" id="IPR036271">
    <property type="entry name" value="Tet_transcr_reg_TetR-rel_C_sf"/>
</dbReference>
<name>A0A318TBF6_9BRAD</name>
<keyword evidence="7" id="KW-1185">Reference proteome</keyword>
<feature type="domain" description="HTH tetR-type" evidence="5">
    <location>
        <begin position="16"/>
        <end position="76"/>
    </location>
</feature>
<dbReference type="OrthoDB" id="9816431at2"/>
<evidence type="ECO:0000256" key="1">
    <source>
        <dbReference type="ARBA" id="ARBA00023015"/>
    </source>
</evidence>
<dbReference type="FunFam" id="1.10.10.60:FF:000141">
    <property type="entry name" value="TetR family transcriptional regulator"/>
    <property type="match status" value="1"/>
</dbReference>
<dbReference type="PROSITE" id="PS50977">
    <property type="entry name" value="HTH_TETR_2"/>
    <property type="match status" value="1"/>
</dbReference>
<feature type="DNA-binding region" description="H-T-H motif" evidence="4">
    <location>
        <begin position="39"/>
        <end position="58"/>
    </location>
</feature>
<protein>
    <submittedName>
        <fullName evidence="6">TetR family transcriptional regulator</fullName>
    </submittedName>
</protein>
<dbReference type="PANTHER" id="PTHR30055:SF146">
    <property type="entry name" value="HTH-TYPE TRANSCRIPTIONAL DUAL REGULATOR CECR"/>
    <property type="match status" value="1"/>
</dbReference>
<evidence type="ECO:0000256" key="2">
    <source>
        <dbReference type="ARBA" id="ARBA00023125"/>
    </source>
</evidence>